<dbReference type="SUPFAM" id="SSF69304">
    <property type="entry name" value="Tricorn protease N-terminal domain"/>
    <property type="match status" value="2"/>
</dbReference>
<dbReference type="InterPro" id="IPR029414">
    <property type="entry name" value="Tricorn_PDZ"/>
</dbReference>
<dbReference type="Gene3D" id="3.90.226.10">
    <property type="entry name" value="2-enoyl-CoA Hydratase, Chain A, domain 1"/>
    <property type="match status" value="1"/>
</dbReference>
<dbReference type="Proteomes" id="UP000019151">
    <property type="component" value="Plasmid 2"/>
</dbReference>
<name>W0RSE8_9BACT</name>
<protein>
    <recommendedName>
        <fullName evidence="7">Tricorn protease homolog</fullName>
        <ecNumber evidence="7">3.4.21.-</ecNumber>
    </recommendedName>
</protein>
<dbReference type="Pfam" id="PF03572">
    <property type="entry name" value="Peptidase_S41"/>
    <property type="match status" value="1"/>
</dbReference>
<dbReference type="PATRIC" id="fig|861299.3.peg.6147"/>
<dbReference type="InParanoid" id="W0RSE8"/>
<dbReference type="OrthoDB" id="9758793at2"/>
<dbReference type="PANTHER" id="PTHR43253">
    <property type="entry name" value="TRICORN PROTEASE HOMOLOG 2-RELATED"/>
    <property type="match status" value="1"/>
</dbReference>
<evidence type="ECO:0000313" key="12">
    <source>
        <dbReference type="EMBL" id="AHG93626.1"/>
    </source>
</evidence>
<evidence type="ECO:0000256" key="3">
    <source>
        <dbReference type="ARBA" id="ARBA00022490"/>
    </source>
</evidence>
<keyword evidence="12" id="KW-0614">Plasmid</keyword>
<evidence type="ECO:0000256" key="10">
    <source>
        <dbReference type="SAM" id="SignalP"/>
    </source>
</evidence>
<evidence type="ECO:0000256" key="5">
    <source>
        <dbReference type="ARBA" id="ARBA00022801"/>
    </source>
</evidence>
<dbReference type="Gene3D" id="3.30.750.44">
    <property type="match status" value="1"/>
</dbReference>
<feature type="signal peptide" evidence="10">
    <location>
        <begin position="1"/>
        <end position="19"/>
    </location>
</feature>
<dbReference type="SUPFAM" id="SSF50156">
    <property type="entry name" value="PDZ domain-like"/>
    <property type="match status" value="1"/>
</dbReference>
<dbReference type="eggNOG" id="COG0793">
    <property type="taxonomic scope" value="Bacteria"/>
</dbReference>
<evidence type="ECO:0000256" key="9">
    <source>
        <dbReference type="SAM" id="MobiDB-lite"/>
    </source>
</evidence>
<dbReference type="eggNOG" id="COG4946">
    <property type="taxonomic scope" value="Bacteria"/>
</dbReference>
<dbReference type="InterPro" id="IPR036034">
    <property type="entry name" value="PDZ_sf"/>
</dbReference>
<dbReference type="RefSeq" id="WP_025414923.1">
    <property type="nucleotide sequence ID" value="NZ_CP007130.1"/>
</dbReference>
<feature type="active site" description="Charge relay system" evidence="8">
    <location>
        <position position="787"/>
    </location>
</feature>
<evidence type="ECO:0000313" key="13">
    <source>
        <dbReference type="Proteomes" id="UP000019151"/>
    </source>
</evidence>
<gene>
    <name evidence="12" type="ORF">J421_6091</name>
</gene>
<dbReference type="InterPro" id="IPR012393">
    <property type="entry name" value="Tricorn_protease"/>
</dbReference>
<evidence type="ECO:0000256" key="4">
    <source>
        <dbReference type="ARBA" id="ARBA00022670"/>
    </source>
</evidence>
<dbReference type="KEGG" id="gba:J421_6091"/>
<proteinExistence type="inferred from homology"/>
<dbReference type="Pfam" id="PF26549">
    <property type="entry name" value="Tricorn_N"/>
    <property type="match status" value="1"/>
</dbReference>
<dbReference type="InterPro" id="IPR015943">
    <property type="entry name" value="WD40/YVTN_repeat-like_dom_sf"/>
</dbReference>
<dbReference type="AlphaFoldDB" id="W0RSE8"/>
<dbReference type="Gene3D" id="2.120.10.60">
    <property type="entry name" value="Tricorn protease N-terminal domain"/>
    <property type="match status" value="1"/>
</dbReference>
<dbReference type="GO" id="GO:0006508">
    <property type="term" value="P:proteolysis"/>
    <property type="evidence" value="ECO:0007669"/>
    <property type="project" value="UniProtKB-UniRule"/>
</dbReference>
<dbReference type="InterPro" id="IPR005151">
    <property type="entry name" value="Tail-specific_protease"/>
</dbReference>
<dbReference type="Pfam" id="PF26550">
    <property type="entry name" value="Tricorn_2nd"/>
    <property type="match status" value="1"/>
</dbReference>
<dbReference type="InterPro" id="IPR028204">
    <property type="entry name" value="Tricorn_C1"/>
</dbReference>
<dbReference type="SMART" id="SM00245">
    <property type="entry name" value="TSPc"/>
    <property type="match status" value="1"/>
</dbReference>
<sequence>MKILVTLALLAAVPVAAQAPQSDGAPNGGTARGTRLLRQPTVSATQVAFVYAGDVWVAPRDGGDARRLTSFPGAESTPRFSPDGKLVAFTGDYGGNQDVWVVPAEGGEPKRLTWHPGADVVRGWTPDGKRVVFTSGRASAPTPVPRFWTVSVDGGLETPLPLPRAYKGGYAADGKRIAYQAISPTDVEWRNYRGGQAQPIRVVDLGDLSVTKLPWNGSMDTDPVWSGDKIYFLSDRDYAVNVYAYTPATQQVAQLTHFTDFDAKQLDAGGGALVFEQGGYVHLFDPAAGRDRQLVINVRGDLPWARPQWKDVARQIQSASLSPTGARALFEARGEIFTVPVEKGDWRNLTRSSGAADRKPAWSPDGQKIAWFSDASGEYQLMIGSQDGLTPPKAITLEKPTYYFTPTWSPDSKYLAFTDEGLNLWYVDVATGTQRKVDTDPYMVPARTIDPVWSPDSKWLAYTKRLPNQFHTVMVYSLADGQTRQLTDGLSDAISPAWDASGRYLYFLASTNFALNTGWLEMSSLERPVTRAIYFAVLRADDPSPLLPESDEEAAAAPRVSPPAPVPQPPNSPDSARRARGGTGAPVSAQAARGDSTRPSAAAAPTVRIDWPNIGQRILSLDVPARDYQSLAAGAAGVVFYTEAVPNQPGLTLHRYDVKKRASAPFLAGITSFALSANGKKLLYGASGGAPNAASRWGVLDADKPGKVGDGALRTDLRAMIDPRQEWREIFKEAWRLERDFFYVPNLHGAKWDEVYAMYSPWVESVGHRSDLTYLLDILGGELSVGHSFVTEGDVPPVEPVPIGLLGADLVESEGRYRLARVFTGENWNPELRAPLSAPGIRVATGDYVLAVNGVELRAPTNPYSLFEGTANRQTVLTVNSRPTRDGAHDVVVIPVASETALRSRAWVEDNRRQVDKLSNGRLAYVYLPNTGGAGYTYFNRYYFAQQQKQGAVIDERFNGGGQAADYIVDLARRELYGYFNNPVGERRVVTTPQAGIWGPKVLLINEAAGSGGDLLPFMWHEAKVGPMIGTKTWGGLVGIWDTQPLVDGGSITNPRGGFINTQGEWDVENKGVPPDIEVEITPQDFAAGRDPQLERGVQEALKLLEANPVKLVTKEPPAPVRVKRPGGR</sequence>
<feature type="active site" description="Nucleophile" evidence="8">
    <location>
        <position position="1011"/>
    </location>
</feature>
<feature type="domain" description="Tail specific protease" evidence="11">
    <location>
        <begin position="886"/>
        <end position="1080"/>
    </location>
</feature>
<dbReference type="CDD" id="cd07562">
    <property type="entry name" value="Peptidase_S41_TRI"/>
    <property type="match status" value="1"/>
</dbReference>
<dbReference type="Pfam" id="PF14685">
    <property type="entry name" value="PDZ_Tricorn"/>
    <property type="match status" value="1"/>
</dbReference>
<dbReference type="PANTHER" id="PTHR43253:SF1">
    <property type="entry name" value="TRICORN PROTEASE HOMOLOG 2-RELATED"/>
    <property type="match status" value="1"/>
</dbReference>
<feature type="chain" id="PRO_5004794599" description="Tricorn protease homolog" evidence="10">
    <location>
        <begin position="20"/>
        <end position="1129"/>
    </location>
</feature>
<evidence type="ECO:0000256" key="1">
    <source>
        <dbReference type="ARBA" id="ARBA00004496"/>
    </source>
</evidence>
<keyword evidence="10" id="KW-0732">Signal</keyword>
<evidence type="ECO:0000256" key="6">
    <source>
        <dbReference type="ARBA" id="ARBA00022825"/>
    </source>
</evidence>
<dbReference type="SUPFAM" id="SSF52096">
    <property type="entry name" value="ClpP/crotonase"/>
    <property type="match status" value="1"/>
</dbReference>
<reference evidence="12 13" key="1">
    <citation type="journal article" date="2014" name="Genome Announc.">
        <title>Genome Sequence and Methylome of Soil Bacterium Gemmatirosa kalamazoonensis KBS708T, a Member of the Rarely Cultivated Gemmatimonadetes Phylum.</title>
        <authorList>
            <person name="Debruyn J.M."/>
            <person name="Radosevich M."/>
            <person name="Wommack K.E."/>
            <person name="Polson S.W."/>
            <person name="Hauser L.J."/>
            <person name="Fawaz M.N."/>
            <person name="Korlach J."/>
            <person name="Tsai Y.C."/>
        </authorList>
    </citation>
    <scope>NUCLEOTIDE SEQUENCE [LARGE SCALE GENOMIC DNA]</scope>
    <source>
        <strain evidence="12 13">KBS708</strain>
        <plasmid evidence="13">Plasmid 2</plasmid>
    </source>
</reference>
<feature type="active site" description="Charge relay system" evidence="8">
    <location>
        <position position="1069"/>
    </location>
</feature>
<evidence type="ECO:0000256" key="8">
    <source>
        <dbReference type="PIRSR" id="PIRSR036421-1"/>
    </source>
</evidence>
<keyword evidence="6 7" id="KW-0720">Serine protease</keyword>
<dbReference type="HOGENOM" id="CLU_005503_0_0_0"/>
<dbReference type="Gene3D" id="2.130.10.10">
    <property type="entry name" value="YVTN repeat-like/Quinoprotein amine dehydrogenase"/>
    <property type="match status" value="1"/>
</dbReference>
<dbReference type="EMBL" id="CP007130">
    <property type="protein sequence ID" value="AHG93626.1"/>
    <property type="molecule type" value="Genomic_DNA"/>
</dbReference>
<dbReference type="PIRSF" id="PIRSF036421">
    <property type="entry name" value="Tricorn_protease"/>
    <property type="match status" value="1"/>
</dbReference>
<dbReference type="InterPro" id="IPR029045">
    <property type="entry name" value="ClpP/crotonase-like_dom_sf"/>
</dbReference>
<accession>W0RSE8</accession>
<keyword evidence="5 7" id="KW-0378">Hydrolase</keyword>
<comment type="subcellular location">
    <subcellularLocation>
        <location evidence="1 7">Cytoplasm</location>
    </subcellularLocation>
</comment>
<dbReference type="Gene3D" id="2.30.42.10">
    <property type="match status" value="1"/>
</dbReference>
<keyword evidence="13" id="KW-1185">Reference proteome</keyword>
<dbReference type="GO" id="GO:0005737">
    <property type="term" value="C:cytoplasm"/>
    <property type="evidence" value="ECO:0007669"/>
    <property type="project" value="UniProtKB-SubCell"/>
</dbReference>
<geneLocation type="plasmid" evidence="12 13">
    <name>2</name>
</geneLocation>
<dbReference type="EC" id="3.4.21.-" evidence="7"/>
<dbReference type="Pfam" id="PF14684">
    <property type="entry name" value="Tricorn_C1"/>
    <property type="match status" value="1"/>
</dbReference>
<comment type="function">
    <text evidence="7">Degrades oligopeptides.</text>
</comment>
<dbReference type="GO" id="GO:0008236">
    <property type="term" value="F:serine-type peptidase activity"/>
    <property type="evidence" value="ECO:0007669"/>
    <property type="project" value="UniProtKB-UniRule"/>
</dbReference>
<keyword evidence="4 7" id="KW-0645">Protease</keyword>
<organism evidence="12 13">
    <name type="scientific">Gemmatirosa kalamazoonensis</name>
    <dbReference type="NCBI Taxonomy" id="861299"/>
    <lineage>
        <taxon>Bacteria</taxon>
        <taxon>Pseudomonadati</taxon>
        <taxon>Gemmatimonadota</taxon>
        <taxon>Gemmatimonadia</taxon>
        <taxon>Gemmatimonadales</taxon>
        <taxon>Gemmatimonadaceae</taxon>
        <taxon>Gemmatirosa</taxon>
    </lineage>
</organism>
<evidence type="ECO:0000256" key="2">
    <source>
        <dbReference type="ARBA" id="ARBA00008524"/>
    </source>
</evidence>
<comment type="similarity">
    <text evidence="2 7">Belongs to the peptidase S41B family.</text>
</comment>
<evidence type="ECO:0000259" key="11">
    <source>
        <dbReference type="SMART" id="SM00245"/>
    </source>
</evidence>
<evidence type="ECO:0000256" key="7">
    <source>
        <dbReference type="PIRNR" id="PIRNR036421"/>
    </source>
</evidence>
<feature type="region of interest" description="Disordered" evidence="9">
    <location>
        <begin position="546"/>
        <end position="604"/>
    </location>
</feature>
<feature type="compositionally biased region" description="Pro residues" evidence="9">
    <location>
        <begin position="560"/>
        <end position="572"/>
    </location>
</feature>
<keyword evidence="3 7" id="KW-0963">Cytoplasm</keyword>